<protein>
    <submittedName>
        <fullName evidence="1">Uncharacterized protein</fullName>
    </submittedName>
</protein>
<sequence>MYTINKGNAQIELVNILEDALNRELTLDELRLFHYENKKDQVNGLELMKELVNMHKTY</sequence>
<reference evidence="1 2" key="1">
    <citation type="submission" date="2020-02" db="EMBL/GenBank/DDBJ databases">
        <title>Bacillus aquiflavi sp. nov., isolated from yellow water of strong flavor Chinese baijiu in Yibin region of China.</title>
        <authorList>
            <person name="Xie J."/>
        </authorList>
    </citation>
    <scope>NUCLEOTIDE SEQUENCE [LARGE SCALE GENOMIC DNA]</scope>
    <source>
        <strain evidence="1 2">SA4</strain>
    </source>
</reference>
<evidence type="ECO:0000313" key="2">
    <source>
        <dbReference type="Proteomes" id="UP000481043"/>
    </source>
</evidence>
<proteinExistence type="predicted"/>
<accession>A0A6M0Q8S1</accession>
<dbReference type="Proteomes" id="UP000481043">
    <property type="component" value="Unassembled WGS sequence"/>
</dbReference>
<organism evidence="1 2">
    <name type="scientific">Bacillus mesophilus</name>
    <dbReference type="NCBI Taxonomy" id="1808955"/>
    <lineage>
        <taxon>Bacteria</taxon>
        <taxon>Bacillati</taxon>
        <taxon>Bacillota</taxon>
        <taxon>Bacilli</taxon>
        <taxon>Bacillales</taxon>
        <taxon>Bacillaceae</taxon>
        <taxon>Bacillus</taxon>
    </lineage>
</organism>
<dbReference type="RefSeq" id="WP_163180216.1">
    <property type="nucleotide sequence ID" value="NZ_JAAIWM010000004.1"/>
</dbReference>
<dbReference type="EMBL" id="JAAIWM010000004">
    <property type="protein sequence ID" value="NEY72771.1"/>
    <property type="molecule type" value="Genomic_DNA"/>
</dbReference>
<keyword evidence="2" id="KW-1185">Reference proteome</keyword>
<name>A0A6M0Q8S1_9BACI</name>
<evidence type="ECO:0000313" key="1">
    <source>
        <dbReference type="EMBL" id="NEY72771.1"/>
    </source>
</evidence>
<gene>
    <name evidence="1" type="ORF">G4D63_13620</name>
</gene>
<comment type="caution">
    <text evidence="1">The sequence shown here is derived from an EMBL/GenBank/DDBJ whole genome shotgun (WGS) entry which is preliminary data.</text>
</comment>
<dbReference type="AlphaFoldDB" id="A0A6M0Q8S1"/>